<gene>
    <name evidence="11" type="ORF">GCM10010191_11890</name>
</gene>
<evidence type="ECO:0000256" key="6">
    <source>
        <dbReference type="ARBA" id="ARBA00022777"/>
    </source>
</evidence>
<keyword evidence="6 11" id="KW-0418">Kinase</keyword>
<feature type="transmembrane region" description="Helical" evidence="9">
    <location>
        <begin position="112"/>
        <end position="130"/>
    </location>
</feature>
<dbReference type="Pfam" id="PF07730">
    <property type="entry name" value="HisKA_3"/>
    <property type="match status" value="1"/>
</dbReference>
<dbReference type="Gene3D" id="1.20.5.1930">
    <property type="match status" value="1"/>
</dbReference>
<proteinExistence type="predicted"/>
<keyword evidence="9" id="KW-0472">Membrane</keyword>
<evidence type="ECO:0000313" key="11">
    <source>
        <dbReference type="EMBL" id="GAA2405625.1"/>
    </source>
</evidence>
<dbReference type="GO" id="GO:0016301">
    <property type="term" value="F:kinase activity"/>
    <property type="evidence" value="ECO:0007669"/>
    <property type="project" value="UniProtKB-KW"/>
</dbReference>
<evidence type="ECO:0000313" key="12">
    <source>
        <dbReference type="Proteomes" id="UP001501231"/>
    </source>
</evidence>
<evidence type="ECO:0000256" key="4">
    <source>
        <dbReference type="ARBA" id="ARBA00022679"/>
    </source>
</evidence>
<dbReference type="Proteomes" id="UP001501231">
    <property type="component" value="Unassembled WGS sequence"/>
</dbReference>
<evidence type="ECO:0000256" key="9">
    <source>
        <dbReference type="SAM" id="Phobius"/>
    </source>
</evidence>
<keyword evidence="8" id="KW-0902">Two-component regulatory system</keyword>
<organism evidence="11 12">
    <name type="scientific">Actinomadura vinacea</name>
    <dbReference type="NCBI Taxonomy" id="115336"/>
    <lineage>
        <taxon>Bacteria</taxon>
        <taxon>Bacillati</taxon>
        <taxon>Actinomycetota</taxon>
        <taxon>Actinomycetes</taxon>
        <taxon>Streptosporangiales</taxon>
        <taxon>Thermomonosporaceae</taxon>
        <taxon>Actinomadura</taxon>
    </lineage>
</organism>
<dbReference type="EC" id="2.7.13.3" evidence="2"/>
<evidence type="ECO:0000256" key="5">
    <source>
        <dbReference type="ARBA" id="ARBA00022741"/>
    </source>
</evidence>
<dbReference type="SUPFAM" id="SSF55874">
    <property type="entry name" value="ATPase domain of HSP90 chaperone/DNA topoisomerase II/histidine kinase"/>
    <property type="match status" value="1"/>
</dbReference>
<dbReference type="SMART" id="SM00387">
    <property type="entry name" value="HATPase_c"/>
    <property type="match status" value="1"/>
</dbReference>
<keyword evidence="5" id="KW-0547">Nucleotide-binding</keyword>
<feature type="transmembrane region" description="Helical" evidence="9">
    <location>
        <begin position="142"/>
        <end position="161"/>
    </location>
</feature>
<dbReference type="RefSeq" id="WP_344587480.1">
    <property type="nucleotide sequence ID" value="NZ_BAAARW010000004.1"/>
</dbReference>
<reference evidence="11 12" key="1">
    <citation type="journal article" date="2019" name="Int. J. Syst. Evol. Microbiol.">
        <title>The Global Catalogue of Microorganisms (GCM) 10K type strain sequencing project: providing services to taxonomists for standard genome sequencing and annotation.</title>
        <authorList>
            <consortium name="The Broad Institute Genomics Platform"/>
            <consortium name="The Broad Institute Genome Sequencing Center for Infectious Disease"/>
            <person name="Wu L."/>
            <person name="Ma J."/>
        </authorList>
    </citation>
    <scope>NUCLEOTIDE SEQUENCE [LARGE SCALE GENOMIC DNA]</scope>
    <source>
        <strain evidence="11 12">JCM 3325</strain>
    </source>
</reference>
<evidence type="ECO:0000259" key="10">
    <source>
        <dbReference type="SMART" id="SM00387"/>
    </source>
</evidence>
<dbReference type="CDD" id="cd16917">
    <property type="entry name" value="HATPase_UhpB-NarQ-NarX-like"/>
    <property type="match status" value="1"/>
</dbReference>
<dbReference type="Gene3D" id="3.30.565.10">
    <property type="entry name" value="Histidine kinase-like ATPase, C-terminal domain"/>
    <property type="match status" value="1"/>
</dbReference>
<accession>A0ABN3IIF2</accession>
<keyword evidence="3" id="KW-0597">Phosphoprotein</keyword>
<evidence type="ECO:0000256" key="8">
    <source>
        <dbReference type="ARBA" id="ARBA00023012"/>
    </source>
</evidence>
<name>A0ABN3IIF2_9ACTN</name>
<keyword evidence="9" id="KW-0812">Transmembrane</keyword>
<feature type="domain" description="Histidine kinase/HSP90-like ATPase" evidence="10">
    <location>
        <begin position="301"/>
        <end position="394"/>
    </location>
</feature>
<feature type="transmembrane region" description="Helical" evidence="9">
    <location>
        <begin position="73"/>
        <end position="92"/>
    </location>
</feature>
<evidence type="ECO:0000256" key="3">
    <source>
        <dbReference type="ARBA" id="ARBA00022553"/>
    </source>
</evidence>
<comment type="caution">
    <text evidence="11">The sequence shown here is derived from an EMBL/GenBank/DDBJ whole genome shotgun (WGS) entry which is preliminary data.</text>
</comment>
<keyword evidence="12" id="KW-1185">Reference proteome</keyword>
<dbReference type="EMBL" id="BAAARW010000004">
    <property type="protein sequence ID" value="GAA2405625.1"/>
    <property type="molecule type" value="Genomic_DNA"/>
</dbReference>
<dbReference type="InterPro" id="IPR011712">
    <property type="entry name" value="Sig_transdc_His_kin_sub3_dim/P"/>
</dbReference>
<dbReference type="Pfam" id="PF02518">
    <property type="entry name" value="HATPase_c"/>
    <property type="match status" value="1"/>
</dbReference>
<comment type="catalytic activity">
    <reaction evidence="1">
        <text>ATP + protein L-histidine = ADP + protein N-phospho-L-histidine.</text>
        <dbReference type="EC" id="2.7.13.3"/>
    </reaction>
</comment>
<dbReference type="InterPro" id="IPR050482">
    <property type="entry name" value="Sensor_HK_TwoCompSys"/>
</dbReference>
<protein>
    <recommendedName>
        <fullName evidence="2">histidine kinase</fullName>
        <ecNumber evidence="2">2.7.13.3</ecNumber>
    </recommendedName>
</protein>
<evidence type="ECO:0000256" key="2">
    <source>
        <dbReference type="ARBA" id="ARBA00012438"/>
    </source>
</evidence>
<dbReference type="PANTHER" id="PTHR24421">
    <property type="entry name" value="NITRATE/NITRITE SENSOR PROTEIN NARX-RELATED"/>
    <property type="match status" value="1"/>
</dbReference>
<keyword evidence="7" id="KW-0067">ATP-binding</keyword>
<dbReference type="InterPro" id="IPR055558">
    <property type="entry name" value="DUF7134"/>
</dbReference>
<evidence type="ECO:0000256" key="7">
    <source>
        <dbReference type="ARBA" id="ARBA00022840"/>
    </source>
</evidence>
<dbReference type="Pfam" id="PF23539">
    <property type="entry name" value="DUF7134"/>
    <property type="match status" value="1"/>
</dbReference>
<dbReference type="InterPro" id="IPR036890">
    <property type="entry name" value="HATPase_C_sf"/>
</dbReference>
<sequence length="398" mass="43037">MVSRVWAWFRGARPVVDALRSRPLVDVFLALPLSLYALTGLLGDTYDVSRPMYLVWNAGLLAPLVLRRTYPRAVFALICLVCFAQVVVNVPILPSNMSVLMGLYTVAAGPSIRWGVAAALVTVGGVFLGTARYVGGWGDQKYGLLLGSVFVAGVWLLGLHMRTRRAYLRSVEERAARLERERDAELQIAKAGERARIARELHDVVAHNVSVIVVQADGASFAIDSDTGRARQALETISSTGRTALAEMRRMLGVLREDGDAGSYTPQPGVAQLAELVEQIRGSGLPLEFAVEGVPLELSEGRQLTVFRIAQEALTNTLKHGGPRAAARVLLHYGDDAIEIRITDDGRGAAARSDGRGHGLVGMRERVAVYGGEVRAGPRAGGGFEVVARIPVREEVRR</sequence>
<dbReference type="PANTHER" id="PTHR24421:SF10">
    <property type="entry name" value="NITRATE_NITRITE SENSOR PROTEIN NARQ"/>
    <property type="match status" value="1"/>
</dbReference>
<dbReference type="InterPro" id="IPR003594">
    <property type="entry name" value="HATPase_dom"/>
</dbReference>
<keyword evidence="9" id="KW-1133">Transmembrane helix</keyword>
<keyword evidence="4" id="KW-0808">Transferase</keyword>
<evidence type="ECO:0000256" key="1">
    <source>
        <dbReference type="ARBA" id="ARBA00000085"/>
    </source>
</evidence>